<dbReference type="KEGG" id="blep:AL038_11175"/>
<organism evidence="1 2">
    <name type="scientific">Beggiatoa leptomitoformis</name>
    <dbReference type="NCBI Taxonomy" id="288004"/>
    <lineage>
        <taxon>Bacteria</taxon>
        <taxon>Pseudomonadati</taxon>
        <taxon>Pseudomonadota</taxon>
        <taxon>Gammaproteobacteria</taxon>
        <taxon>Thiotrichales</taxon>
        <taxon>Thiotrichaceae</taxon>
        <taxon>Beggiatoa</taxon>
    </lineage>
</organism>
<protein>
    <submittedName>
        <fullName evidence="1">DUF945 family protein</fullName>
    </submittedName>
</protein>
<accession>A0A2N9YGM4</accession>
<dbReference type="EMBL" id="CP018889">
    <property type="protein sequence ID" value="AUI69535.1"/>
    <property type="molecule type" value="Genomic_DNA"/>
</dbReference>
<proteinExistence type="predicted"/>
<dbReference type="Proteomes" id="UP000234271">
    <property type="component" value="Chromosome"/>
</dbReference>
<dbReference type="Pfam" id="PF06097">
    <property type="entry name" value="DUF945"/>
    <property type="match status" value="1"/>
</dbReference>
<dbReference type="OrthoDB" id="5625749at2"/>
<dbReference type="InterPro" id="IPR010352">
    <property type="entry name" value="DUF945"/>
</dbReference>
<keyword evidence="2" id="KW-1185">Reference proteome</keyword>
<evidence type="ECO:0000313" key="1">
    <source>
        <dbReference type="EMBL" id="AUI69535.1"/>
    </source>
</evidence>
<evidence type="ECO:0000313" key="2">
    <source>
        <dbReference type="Proteomes" id="UP000234271"/>
    </source>
</evidence>
<dbReference type="AlphaFoldDB" id="A0A2N9YGM4"/>
<sequence>MKKQTLFIFSLTTLGLVILLIPYITGMKAEEQFSFFTKQLPDNIQFITHDYQRGWLGSTADSTLSIYQDANTPAQTIQLQQEMDHGFLPLKPAIIYTTIRTTLPTASTGNQITGETSPLRIRTELQANGDVSNTLNIAQSHLQQQENTVQWQDLTGEFNLTQSGHLATTTLHIPQLKSQFPFGEFTVHDGLIQANIEENIANLLIGQGNLHIAQIRFDSPTGLTASLSNLHINTYNIPSESFLTLRIVATAQELHIIDKTYRDIRIVMEFNQLHQPSLQNIVLQLNELRQLHPTSQLQLNFWLLGILMRDGMTLLNHHPSFAITELSLNSDEGKVNGTLSVQVDTVPSQPFFNLQALQNSIICEVTLETPKTLLNQWLKAILFQPDLSSQAAAQTIMNTRLQQLETQGILLSSADNQVYKTALLWKNGKLMANGQSIVYPEIRVQLQ</sequence>
<reference evidence="2" key="1">
    <citation type="submission" date="2016-12" db="EMBL/GenBank/DDBJ databases">
        <title>Complete Genome Sequence of Beggiatoa leptomitiformis D-401.</title>
        <authorList>
            <person name="Fomenkov A."/>
            <person name="Vincze T."/>
            <person name="Grabovich M."/>
            <person name="Anton B.P."/>
            <person name="Dubinina G."/>
            <person name="Orlova M."/>
            <person name="Belousova E."/>
            <person name="Roberts R.J."/>
        </authorList>
    </citation>
    <scope>NUCLEOTIDE SEQUENCE [LARGE SCALE GENOMIC DNA]</scope>
    <source>
        <strain evidence="2">D-401</strain>
    </source>
</reference>
<dbReference type="RefSeq" id="WP_062152860.1">
    <property type="nucleotide sequence ID" value="NZ_CP012373.2"/>
</dbReference>
<name>A0A2N9YGM4_9GAMM</name>
<gene>
    <name evidence="1" type="ORF">BLE401_13095</name>
</gene>